<keyword evidence="4" id="KW-1133">Transmembrane helix</keyword>
<dbReference type="PROSITE" id="PS50293">
    <property type="entry name" value="TPR_REGION"/>
    <property type="match status" value="1"/>
</dbReference>
<feature type="transmembrane region" description="Helical" evidence="4">
    <location>
        <begin position="248"/>
        <end position="267"/>
    </location>
</feature>
<sequence>MYTPPPWSSGQGGLFLAPVPDRPLSFWSRPVAVCLVIVGVAGLLYAGSLFNGFVFDDHPLVATDLRFRSIEGLTQLFRSGGWLSYRPLRTASYAIDYALFGLNPSGFRAFNILYHALNGVLVFTVLRTILGITRPAFLATLLFIVHPVQTEAVAYISGRRDVLFTLFYLMGFYGFVRYRATGKVRFLCLTGISYCLGLLSKEMAITLPLLCLGYDLVRSMPEGGEGGWSSWMALREAGRRLWREHRCLYLVIGAIFSAVAYYFVVLFRVTQRFDLWGGGLWPTVLTSVTIMGHYLTLLLWPVTLNADYSFNAFPVPGTLLDGRVLMAIAVVGGSWWAIWQLLASHRWAAFGGLWVFMTLLPVAQIIPHHEIVAEHYLYLPSIGLCLAAAMLVEGLLERVRQRRVVLAVFALVVLLLGFRTVIRTRDWKDDLTLWTKTVQTAPASARARRNLGRLYMIRGRRQEAAREFREALRIMPDDAATWNNLGVMLLEQGNWDGAEQALTTALRLKTLPLDVRINLGVVSLRRGQVKQAEAHLLAALASLQLSPSQRARALNNLGMVRANQERPAEAEQAFKEAVALDPSYADARQNLGLAYLEKGQMQAGILELEEAVRYNGADPKLHNLLGEVYHAQGQQGRAVASLRKALSLKGDLAEARELLDSILHSPPISPPD</sequence>
<feature type="transmembrane region" description="Helical" evidence="4">
    <location>
        <begin position="112"/>
        <end position="130"/>
    </location>
</feature>
<keyword evidence="2 3" id="KW-0802">TPR repeat</keyword>
<dbReference type="EMBL" id="NVQC01000022">
    <property type="protein sequence ID" value="PTL35869.1"/>
    <property type="molecule type" value="Genomic_DNA"/>
</dbReference>
<dbReference type="InterPro" id="IPR019734">
    <property type="entry name" value="TPR_rpt"/>
</dbReference>
<keyword evidence="4" id="KW-0472">Membrane</keyword>
<dbReference type="InterPro" id="IPR011990">
    <property type="entry name" value="TPR-like_helical_dom_sf"/>
</dbReference>
<feature type="repeat" description="TPR" evidence="3">
    <location>
        <begin position="479"/>
        <end position="512"/>
    </location>
</feature>
<feature type="repeat" description="TPR" evidence="3">
    <location>
        <begin position="619"/>
        <end position="652"/>
    </location>
</feature>
<dbReference type="PROSITE" id="PS50005">
    <property type="entry name" value="TPR"/>
    <property type="match status" value="4"/>
</dbReference>
<feature type="transmembrane region" description="Helical" evidence="4">
    <location>
        <begin position="403"/>
        <end position="422"/>
    </location>
</feature>
<evidence type="ECO:0000256" key="4">
    <source>
        <dbReference type="SAM" id="Phobius"/>
    </source>
</evidence>
<proteinExistence type="predicted"/>
<dbReference type="SUPFAM" id="SSF48452">
    <property type="entry name" value="TPR-like"/>
    <property type="match status" value="1"/>
</dbReference>
<dbReference type="PANTHER" id="PTHR44227">
    <property type="match status" value="1"/>
</dbReference>
<accession>A0A2T4TXR0</accession>
<comment type="caution">
    <text evidence="6">The sequence shown here is derived from an EMBL/GenBank/DDBJ whole genome shotgun (WGS) entry which is preliminary data.</text>
</comment>
<dbReference type="Pfam" id="PF13424">
    <property type="entry name" value="TPR_12"/>
    <property type="match status" value="1"/>
</dbReference>
<dbReference type="AlphaFoldDB" id="A0A2T4TXR0"/>
<dbReference type="InterPro" id="IPR038731">
    <property type="entry name" value="RgtA/B/C-like"/>
</dbReference>
<name>A0A2T4TXR0_9BACT</name>
<keyword evidence="4" id="KW-0812">Transmembrane</keyword>
<feature type="transmembrane region" description="Helical" evidence="4">
    <location>
        <begin position="378"/>
        <end position="396"/>
    </location>
</feature>
<evidence type="ECO:0000256" key="3">
    <source>
        <dbReference type="PROSITE-ProRule" id="PRU00339"/>
    </source>
</evidence>
<dbReference type="InterPro" id="IPR052346">
    <property type="entry name" value="O-mannosyl-transferase_TMTC"/>
</dbReference>
<gene>
    <name evidence="6" type="ORF">CLG94_08955</name>
</gene>
<feature type="repeat" description="TPR" evidence="3">
    <location>
        <begin position="445"/>
        <end position="478"/>
    </location>
</feature>
<dbReference type="UniPathway" id="UPA00378"/>
<evidence type="ECO:0000259" key="5">
    <source>
        <dbReference type="Pfam" id="PF13231"/>
    </source>
</evidence>
<dbReference type="SMART" id="SM00028">
    <property type="entry name" value="TPR"/>
    <property type="match status" value="6"/>
</dbReference>
<dbReference type="Proteomes" id="UP000241436">
    <property type="component" value="Unassembled WGS sequence"/>
</dbReference>
<feature type="repeat" description="TPR" evidence="3">
    <location>
        <begin position="551"/>
        <end position="584"/>
    </location>
</feature>
<reference evidence="6 7" key="1">
    <citation type="submission" date="2017-09" db="EMBL/GenBank/DDBJ databases">
        <title>Bloom of a denitrifying methanotroph, Candidatus Methylomirabilis limnetica, in a deep stratified lake.</title>
        <authorList>
            <person name="Graf J.S."/>
            <person name="Marchant H.K."/>
            <person name="Tienken D."/>
            <person name="Hach P.F."/>
            <person name="Brand A."/>
            <person name="Schubert C.J."/>
            <person name="Kuypers M.M."/>
            <person name="Milucka J."/>
        </authorList>
    </citation>
    <scope>NUCLEOTIDE SEQUENCE [LARGE SCALE GENOMIC DNA]</scope>
    <source>
        <strain evidence="6 7">Zug</strain>
    </source>
</reference>
<evidence type="ECO:0000313" key="7">
    <source>
        <dbReference type="Proteomes" id="UP000241436"/>
    </source>
</evidence>
<reference evidence="7" key="2">
    <citation type="journal article" date="2018" name="Environ. Microbiol.">
        <title>Bloom of a denitrifying methanotroph, 'Candidatus Methylomirabilis limnetica', in a deep stratified lake.</title>
        <authorList>
            <person name="Graf J.S."/>
            <person name="Mayr M.J."/>
            <person name="Marchant H.K."/>
            <person name="Tienken D."/>
            <person name="Hach P.F."/>
            <person name="Brand A."/>
            <person name="Schubert C.J."/>
            <person name="Kuypers M.M."/>
            <person name="Milucka J."/>
        </authorList>
    </citation>
    <scope>NUCLEOTIDE SEQUENCE [LARGE SCALE GENOMIC DNA]</scope>
    <source>
        <strain evidence="7">Zug</strain>
    </source>
</reference>
<dbReference type="Gene3D" id="1.25.40.10">
    <property type="entry name" value="Tetratricopeptide repeat domain"/>
    <property type="match status" value="1"/>
</dbReference>
<feature type="transmembrane region" description="Helical" evidence="4">
    <location>
        <begin position="162"/>
        <end position="180"/>
    </location>
</feature>
<evidence type="ECO:0000256" key="1">
    <source>
        <dbReference type="ARBA" id="ARBA00022737"/>
    </source>
</evidence>
<dbReference type="Pfam" id="PF13432">
    <property type="entry name" value="TPR_16"/>
    <property type="match status" value="2"/>
</dbReference>
<feature type="transmembrane region" description="Helical" evidence="4">
    <location>
        <begin position="279"/>
        <end position="302"/>
    </location>
</feature>
<keyword evidence="1" id="KW-0677">Repeat</keyword>
<feature type="domain" description="Glycosyltransferase RgtA/B/C/D-like" evidence="5">
    <location>
        <begin position="95"/>
        <end position="214"/>
    </location>
</feature>
<feature type="transmembrane region" description="Helical" evidence="4">
    <location>
        <begin position="347"/>
        <end position="366"/>
    </location>
</feature>
<feature type="transmembrane region" description="Helical" evidence="4">
    <location>
        <begin position="31"/>
        <end position="55"/>
    </location>
</feature>
<evidence type="ECO:0000313" key="6">
    <source>
        <dbReference type="EMBL" id="PTL35869.1"/>
    </source>
</evidence>
<evidence type="ECO:0000256" key="2">
    <source>
        <dbReference type="ARBA" id="ARBA00022803"/>
    </source>
</evidence>
<protein>
    <recommendedName>
        <fullName evidence="5">Glycosyltransferase RgtA/B/C/D-like domain-containing protein</fullName>
    </recommendedName>
</protein>
<dbReference type="Pfam" id="PF13231">
    <property type="entry name" value="PMT_2"/>
    <property type="match status" value="1"/>
</dbReference>
<keyword evidence="7" id="KW-1185">Reference proteome</keyword>
<organism evidence="6 7">
    <name type="scientific">Candidatus Methylomirabilis limnetica</name>
    <dbReference type="NCBI Taxonomy" id="2033718"/>
    <lineage>
        <taxon>Bacteria</taxon>
        <taxon>Candidatus Methylomirabilota</taxon>
        <taxon>Candidatus Methylomirabilia</taxon>
        <taxon>Candidatus Methylomirabilales</taxon>
        <taxon>Candidatus Methylomirabilaceae</taxon>
        <taxon>Candidatus Methylomirabilis</taxon>
    </lineage>
</organism>
<dbReference type="PANTHER" id="PTHR44227:SF3">
    <property type="entry name" value="PROTEIN O-MANNOSYL-TRANSFERASE TMTC4"/>
    <property type="match status" value="1"/>
</dbReference>